<dbReference type="PANTHER" id="PTHR18952">
    <property type="entry name" value="CARBONIC ANHYDRASE"/>
    <property type="match status" value="1"/>
</dbReference>
<evidence type="ECO:0000256" key="2">
    <source>
        <dbReference type="ARBA" id="ARBA00022723"/>
    </source>
</evidence>
<dbReference type="EC" id="4.2.1.1" evidence="4"/>
<keyword evidence="4" id="KW-0456">Lyase</keyword>
<dbReference type="CDD" id="cd00326">
    <property type="entry name" value="alpha_CA"/>
    <property type="match status" value="1"/>
</dbReference>
<dbReference type="PROSITE" id="PS51144">
    <property type="entry name" value="ALPHA_CA_2"/>
    <property type="match status" value="1"/>
</dbReference>
<evidence type="ECO:0000256" key="3">
    <source>
        <dbReference type="ARBA" id="ARBA00022833"/>
    </source>
</evidence>
<dbReference type="VEuPathDB" id="VectorBase:AATE005635"/>
<proteinExistence type="inferred from homology"/>
<feature type="chain" id="PRO_5036529335" description="Carbonic anhydrase" evidence="4">
    <location>
        <begin position="18"/>
        <end position="314"/>
    </location>
</feature>
<dbReference type="GO" id="GO:0005737">
    <property type="term" value="C:cytoplasm"/>
    <property type="evidence" value="ECO:0007669"/>
    <property type="project" value="TreeGrafter"/>
</dbReference>
<evidence type="ECO:0000256" key="4">
    <source>
        <dbReference type="RuleBase" id="RU367011"/>
    </source>
</evidence>
<dbReference type="EMBL" id="AXCP01008280">
    <property type="status" value="NOT_ANNOTATED_CDS"/>
    <property type="molecule type" value="Genomic_DNA"/>
</dbReference>
<dbReference type="SMART" id="SM01057">
    <property type="entry name" value="Carb_anhydrase"/>
    <property type="match status" value="1"/>
</dbReference>
<dbReference type="EnsemblMetazoa" id="AATE005635-RA">
    <property type="protein sequence ID" value="AATE005635-PA.1"/>
    <property type="gene ID" value="AATE005635"/>
</dbReference>
<dbReference type="GO" id="GO:0008270">
    <property type="term" value="F:zinc ion binding"/>
    <property type="evidence" value="ECO:0007669"/>
    <property type="project" value="UniProtKB-UniRule"/>
</dbReference>
<comment type="similarity">
    <text evidence="1 4">Belongs to the alpha-carbonic anhydrase family.</text>
</comment>
<organism evidence="5">
    <name type="scientific">Anopheles atroparvus</name>
    <name type="common">European mosquito</name>
    <dbReference type="NCBI Taxonomy" id="41427"/>
    <lineage>
        <taxon>Eukaryota</taxon>
        <taxon>Metazoa</taxon>
        <taxon>Ecdysozoa</taxon>
        <taxon>Arthropoda</taxon>
        <taxon>Hexapoda</taxon>
        <taxon>Insecta</taxon>
        <taxon>Pterygota</taxon>
        <taxon>Neoptera</taxon>
        <taxon>Endopterygota</taxon>
        <taxon>Diptera</taxon>
        <taxon>Nematocera</taxon>
        <taxon>Culicoidea</taxon>
        <taxon>Culicidae</taxon>
        <taxon>Anophelinae</taxon>
        <taxon>Anopheles</taxon>
    </lineage>
</organism>
<dbReference type="InterPro" id="IPR001148">
    <property type="entry name" value="CA_dom"/>
</dbReference>
<feature type="signal peptide" evidence="4">
    <location>
        <begin position="1"/>
        <end position="17"/>
    </location>
</feature>
<dbReference type="SUPFAM" id="SSF51069">
    <property type="entry name" value="Carbonic anhydrase"/>
    <property type="match status" value="1"/>
</dbReference>
<dbReference type="STRING" id="41427.A0A182IUB5"/>
<evidence type="ECO:0000256" key="1">
    <source>
        <dbReference type="ARBA" id="ARBA00010718"/>
    </source>
</evidence>
<accession>A0A182IUB5</accession>
<dbReference type="AlphaFoldDB" id="A0A182IUB5"/>
<comment type="catalytic activity">
    <reaction evidence="4">
        <text>hydrogencarbonate + H(+) = CO2 + H2O</text>
        <dbReference type="Rhea" id="RHEA:10748"/>
        <dbReference type="ChEBI" id="CHEBI:15377"/>
        <dbReference type="ChEBI" id="CHEBI:15378"/>
        <dbReference type="ChEBI" id="CHEBI:16526"/>
        <dbReference type="ChEBI" id="CHEBI:17544"/>
        <dbReference type="EC" id="4.2.1.1"/>
    </reaction>
</comment>
<reference evidence="5" key="1">
    <citation type="submission" date="2022-08" db="UniProtKB">
        <authorList>
            <consortium name="EnsemblMetazoa"/>
        </authorList>
    </citation>
    <scope>IDENTIFICATION</scope>
    <source>
        <strain evidence="5">EBRO</strain>
    </source>
</reference>
<dbReference type="InterPro" id="IPR018338">
    <property type="entry name" value="Carbonic_anhydrase_a-class_CS"/>
</dbReference>
<dbReference type="Gene3D" id="3.10.200.10">
    <property type="entry name" value="Alpha carbonic anhydrase"/>
    <property type="match status" value="1"/>
</dbReference>
<dbReference type="GO" id="GO:0004089">
    <property type="term" value="F:carbonate dehydratase activity"/>
    <property type="evidence" value="ECO:0007669"/>
    <property type="project" value="UniProtKB-UniRule"/>
</dbReference>
<dbReference type="InterPro" id="IPR023561">
    <property type="entry name" value="Carbonic_anhydrase_a-class"/>
</dbReference>
<keyword evidence="2 4" id="KW-0479">Metal-binding</keyword>
<sequence>MKTRLLLIIIMLPRCTAFFLLVDTRPDDEWHYPTPGSNGIISEPETWGGQCDNGRRQSPIDLTQAAAVRGEFAPFQFNNYKLPIRQAQLVNTGHSVQVNNADPAVSVQGGGLPGRFVLDQMHFHWGSEHTIGGVRYGLELHLVHHDARYPTLGDAVAARNGVAVLGVLFHVSAQPNMHVALILDTAKDVRMEVGKGAPLKGKLSPYNLLPQNRTAYFRYEGSLTTPACAEAVLWTVFTESIGVSLEQVEQFKAIHDQTGQELVNNFRSLQPLNARALVYATEWDQLGRGPASLCQPRLLTVLAALLLSAKALLR</sequence>
<dbReference type="Pfam" id="PF00194">
    <property type="entry name" value="Carb_anhydrase"/>
    <property type="match status" value="1"/>
</dbReference>
<keyword evidence="3 4" id="KW-0862">Zinc</keyword>
<dbReference type="PROSITE" id="PS00162">
    <property type="entry name" value="ALPHA_CA_1"/>
    <property type="match status" value="1"/>
</dbReference>
<comment type="cofactor">
    <cofactor evidence="4">
        <name>Zn(2+)</name>
        <dbReference type="ChEBI" id="CHEBI:29105"/>
    </cofactor>
</comment>
<keyword evidence="4" id="KW-0732">Signal</keyword>
<dbReference type="PANTHER" id="PTHR18952:SF270">
    <property type="entry name" value="CARBONIC ANHYDRASE"/>
    <property type="match status" value="1"/>
</dbReference>
<comment type="function">
    <text evidence="4">Reversible hydration of carbon dioxide.</text>
</comment>
<protein>
    <recommendedName>
        <fullName evidence="4">Carbonic anhydrase</fullName>
        <ecNumber evidence="4">4.2.1.1</ecNumber>
    </recommendedName>
</protein>
<name>A0A182IUB5_ANOAO</name>
<evidence type="ECO:0000313" key="5">
    <source>
        <dbReference type="EnsemblMetazoa" id="AATE005635-PA.1"/>
    </source>
</evidence>
<dbReference type="InterPro" id="IPR036398">
    <property type="entry name" value="CA_dom_sf"/>
</dbReference>